<comment type="caution">
    <text evidence="1">The sequence shown here is derived from an EMBL/GenBank/DDBJ whole genome shotgun (WGS) entry which is preliminary data.</text>
</comment>
<name>A0ACB8FC98_9SAUR</name>
<evidence type="ECO:0000313" key="1">
    <source>
        <dbReference type="EMBL" id="KAH8002842.1"/>
    </source>
</evidence>
<organism evidence="1 2">
    <name type="scientific">Sphaerodactylus townsendi</name>
    <dbReference type="NCBI Taxonomy" id="933632"/>
    <lineage>
        <taxon>Eukaryota</taxon>
        <taxon>Metazoa</taxon>
        <taxon>Chordata</taxon>
        <taxon>Craniata</taxon>
        <taxon>Vertebrata</taxon>
        <taxon>Euteleostomi</taxon>
        <taxon>Lepidosauria</taxon>
        <taxon>Squamata</taxon>
        <taxon>Bifurcata</taxon>
        <taxon>Gekkota</taxon>
        <taxon>Sphaerodactylidae</taxon>
        <taxon>Sphaerodactylus</taxon>
    </lineage>
</organism>
<accession>A0ACB8FC98</accession>
<gene>
    <name evidence="1" type="ORF">K3G42_001517</name>
</gene>
<protein>
    <submittedName>
        <fullName evidence="1">Uncharacterized protein</fullName>
    </submittedName>
</protein>
<sequence length="149" mass="17334">MGVSTLHKAGSYMEVHGAGFRTDHERVFELGTQLRGEAVNWLVDLVEGDASELYNLEHFLMALRRRFEDPLTEEKVQAALRRLWQESRSVSDFAVEFRRLASRLRGWPEMVLVQLFKDALHPKILQWSLINGDPETLMEWIRRAGEVKL</sequence>
<evidence type="ECO:0000313" key="2">
    <source>
        <dbReference type="Proteomes" id="UP000827872"/>
    </source>
</evidence>
<dbReference type="Proteomes" id="UP000827872">
    <property type="component" value="Linkage Group LG09"/>
</dbReference>
<reference evidence="1" key="1">
    <citation type="submission" date="2021-08" db="EMBL/GenBank/DDBJ databases">
        <title>The first chromosome-level gecko genome reveals the dynamic sex chromosomes of Neotropical dwarf geckos (Sphaerodactylidae: Sphaerodactylus).</title>
        <authorList>
            <person name="Pinto B.J."/>
            <person name="Keating S.E."/>
            <person name="Gamble T."/>
        </authorList>
    </citation>
    <scope>NUCLEOTIDE SEQUENCE</scope>
    <source>
        <strain evidence="1">TG3544</strain>
    </source>
</reference>
<keyword evidence="2" id="KW-1185">Reference proteome</keyword>
<dbReference type="EMBL" id="CM037622">
    <property type="protein sequence ID" value="KAH8002842.1"/>
    <property type="molecule type" value="Genomic_DNA"/>
</dbReference>
<proteinExistence type="predicted"/>